<organism evidence="2 3">
    <name type="scientific">Andalucia godoyi</name>
    <name type="common">Flagellate</name>
    <dbReference type="NCBI Taxonomy" id="505711"/>
    <lineage>
        <taxon>Eukaryota</taxon>
        <taxon>Discoba</taxon>
        <taxon>Jakobida</taxon>
        <taxon>Andalucina</taxon>
        <taxon>Andaluciidae</taxon>
        <taxon>Andalucia</taxon>
    </lineage>
</organism>
<name>A0A8K0AIN9_ANDGO</name>
<dbReference type="Proteomes" id="UP000799049">
    <property type="component" value="Unassembled WGS sequence"/>
</dbReference>
<feature type="region of interest" description="Disordered" evidence="1">
    <location>
        <begin position="24"/>
        <end position="56"/>
    </location>
</feature>
<feature type="compositionally biased region" description="Basic and acidic residues" evidence="1">
    <location>
        <begin position="44"/>
        <end position="56"/>
    </location>
</feature>
<keyword evidence="3" id="KW-1185">Reference proteome</keyword>
<evidence type="ECO:0000313" key="2">
    <source>
        <dbReference type="EMBL" id="KAF0852462.1"/>
    </source>
</evidence>
<comment type="caution">
    <text evidence="2">The sequence shown here is derived from an EMBL/GenBank/DDBJ whole genome shotgun (WGS) entry which is preliminary data.</text>
</comment>
<protein>
    <submittedName>
        <fullName evidence="2">Putative mitochondrial protein</fullName>
    </submittedName>
</protein>
<dbReference type="EMBL" id="VRVR01000035">
    <property type="protein sequence ID" value="KAF0852462.1"/>
    <property type="molecule type" value="Genomic_DNA"/>
</dbReference>
<feature type="region of interest" description="Disordered" evidence="1">
    <location>
        <begin position="132"/>
        <end position="174"/>
    </location>
</feature>
<feature type="compositionally biased region" description="Low complexity" evidence="1">
    <location>
        <begin position="132"/>
        <end position="159"/>
    </location>
</feature>
<reference evidence="2" key="1">
    <citation type="submission" date="2019-09" db="EMBL/GenBank/DDBJ databases">
        <title>The Mitochondrial Proteome of the Jakobid, Andalucia godoyi, a Protist With the Most Gene-Rich and Bacteria-Like Mitochondrial Genome.</title>
        <authorList>
            <person name="Gray M.W."/>
            <person name="Burger G."/>
            <person name="Derelle R."/>
            <person name="Klimes V."/>
            <person name="Leger M."/>
            <person name="Sarrasin M."/>
            <person name="Vlcek C."/>
            <person name="Roger A.J."/>
            <person name="Elias M."/>
            <person name="Lang B.F."/>
        </authorList>
    </citation>
    <scope>NUCLEOTIDE SEQUENCE</scope>
    <source>
        <strain evidence="2">And28</strain>
    </source>
</reference>
<evidence type="ECO:0000313" key="3">
    <source>
        <dbReference type="Proteomes" id="UP000799049"/>
    </source>
</evidence>
<sequence length="454" mass="49458">MSSSSARSRSMSVAPSKHASNILAAGSAASASSDSNSGRVAASENDKKAAMHDELMNRQSQAFAEIHSLRNQVFRLESLVTSLMKEVSDLRSEVANMKQPAEAKDTEVLQVENEEAAAVTVDATEEVVANEKGYSVSTLSSPKSTSSQSNGPSASFSAQPKPPVPAPLLPSSSSLSADMDDMESVAAIFDEYRTALSSIFMFYAYCSNQNKAECALDRRGAFRFAKDCGIVSLISSDLTIDLLFTRVLKSRLASASVALAEEISQQEFQMLLLGIAQSAFRDFGDDLLSTKLHSLLRSYVVPNALREDASPVIISPSSDKALSIILRNNQKILLKVFQKYAAEYVTNGHDPRKEKGTTPLSFPGLVEFIKRHDFQSLITKPMLRSIFFTATNTDQVAFANPKFIPECSFDEFLAIITTSACVMYSNPAFAATYNTNAKRLQKVVQRIVDESNLQ</sequence>
<gene>
    <name evidence="2" type="ORF">ANDGO_00004</name>
</gene>
<proteinExistence type="predicted"/>
<accession>A0A8K0AIN9</accession>
<dbReference type="AlphaFoldDB" id="A0A8K0AIN9"/>
<evidence type="ECO:0000256" key="1">
    <source>
        <dbReference type="SAM" id="MobiDB-lite"/>
    </source>
</evidence>
<feature type="compositionally biased region" description="Low complexity" evidence="1">
    <location>
        <begin position="24"/>
        <end position="41"/>
    </location>
</feature>